<comment type="caution">
    <text evidence="1">The sequence shown here is derived from an EMBL/GenBank/DDBJ whole genome shotgun (WGS) entry which is preliminary data.</text>
</comment>
<dbReference type="RefSeq" id="WP_094921094.1">
    <property type="nucleotide sequence ID" value="NZ_NPIA01000001.1"/>
</dbReference>
<dbReference type="InterPro" id="IPR046208">
    <property type="entry name" value="DUF6241"/>
</dbReference>
<protein>
    <submittedName>
        <fullName evidence="1">Uncharacterized protein</fullName>
    </submittedName>
</protein>
<gene>
    <name evidence="1" type="ORF">CIB95_01920</name>
</gene>
<evidence type="ECO:0000313" key="1">
    <source>
        <dbReference type="EMBL" id="OZM58351.1"/>
    </source>
</evidence>
<name>A0A263BX69_9BACI</name>
<sequence length="100" mass="12024">MQNYIHWLSHQKVKADMKWGELQITTERIERLIEVVEANNYNYKYEEMYLEILNAWKNNDFSQADKEHNFIWELQGGTLGEATGLLTEEEEQAFIKLHFE</sequence>
<proteinExistence type="predicted"/>
<dbReference type="AlphaFoldDB" id="A0A263BX69"/>
<evidence type="ECO:0000313" key="2">
    <source>
        <dbReference type="Proteomes" id="UP000217083"/>
    </source>
</evidence>
<reference evidence="1 2" key="2">
    <citation type="submission" date="2017-09" db="EMBL/GenBank/DDBJ databases">
        <title>Bacillus patelloidae sp. nov., isolated from the intestinal tract of a marine limpet.</title>
        <authorList>
            <person name="Liu R."/>
            <person name="Dong C."/>
            <person name="Shao Z."/>
        </authorList>
    </citation>
    <scope>NUCLEOTIDE SEQUENCE [LARGE SCALE GENOMIC DNA]</scope>
    <source>
        <strain evidence="1 2">SA5d-4</strain>
    </source>
</reference>
<keyword evidence="2" id="KW-1185">Reference proteome</keyword>
<reference evidence="2" key="1">
    <citation type="submission" date="2017-08" db="EMBL/GenBank/DDBJ databases">
        <authorList>
            <person name="Huang Z."/>
        </authorList>
    </citation>
    <scope>NUCLEOTIDE SEQUENCE [LARGE SCALE GENOMIC DNA]</scope>
    <source>
        <strain evidence="2">SA5d-4</strain>
    </source>
</reference>
<organism evidence="1 2">
    <name type="scientific">Lottiidibacillus patelloidae</name>
    <dbReference type="NCBI Taxonomy" id="2670334"/>
    <lineage>
        <taxon>Bacteria</taxon>
        <taxon>Bacillati</taxon>
        <taxon>Bacillota</taxon>
        <taxon>Bacilli</taxon>
        <taxon>Bacillales</taxon>
        <taxon>Bacillaceae</taxon>
        <taxon>Lottiidibacillus</taxon>
    </lineage>
</organism>
<accession>A0A263BX69</accession>
<dbReference type="Proteomes" id="UP000217083">
    <property type="component" value="Unassembled WGS sequence"/>
</dbReference>
<dbReference type="EMBL" id="NPIA01000001">
    <property type="protein sequence ID" value="OZM58351.1"/>
    <property type="molecule type" value="Genomic_DNA"/>
</dbReference>
<dbReference type="Pfam" id="PF19754">
    <property type="entry name" value="DUF6241"/>
    <property type="match status" value="1"/>
</dbReference>